<gene>
    <name evidence="3" type="ORF">HJC23_011638</name>
</gene>
<evidence type="ECO:0000256" key="1">
    <source>
        <dbReference type="SAM" id="MobiDB-lite"/>
    </source>
</evidence>
<proteinExistence type="predicted"/>
<feature type="compositionally biased region" description="Basic and acidic residues" evidence="1">
    <location>
        <begin position="62"/>
        <end position="82"/>
    </location>
</feature>
<name>A0ABD3QS14_9STRA</name>
<comment type="caution">
    <text evidence="3">The sequence shown here is derived from an EMBL/GenBank/DDBJ whole genome shotgun (WGS) entry which is preliminary data.</text>
</comment>
<dbReference type="Proteomes" id="UP001516023">
    <property type="component" value="Unassembled WGS sequence"/>
</dbReference>
<keyword evidence="4" id="KW-1185">Reference proteome</keyword>
<dbReference type="SUPFAM" id="SSF49447">
    <property type="entry name" value="Second domain of Mu2 adaptin subunit (ap50) of ap2 adaptor"/>
    <property type="match status" value="1"/>
</dbReference>
<feature type="compositionally biased region" description="Polar residues" evidence="1">
    <location>
        <begin position="18"/>
        <end position="39"/>
    </location>
</feature>
<dbReference type="InterPro" id="IPR036168">
    <property type="entry name" value="AP2_Mu_C_sf"/>
</dbReference>
<protein>
    <recommendedName>
        <fullName evidence="2">MHD domain-containing protein</fullName>
    </recommendedName>
</protein>
<reference evidence="3 4" key="1">
    <citation type="journal article" date="2020" name="G3 (Bethesda)">
        <title>Improved Reference Genome for Cyclotella cryptica CCMP332, a Model for Cell Wall Morphogenesis, Salinity Adaptation, and Lipid Production in Diatoms (Bacillariophyta).</title>
        <authorList>
            <person name="Roberts W.R."/>
            <person name="Downey K.M."/>
            <person name="Ruck E.C."/>
            <person name="Traller J.C."/>
            <person name="Alverson A.J."/>
        </authorList>
    </citation>
    <scope>NUCLEOTIDE SEQUENCE [LARGE SCALE GENOMIC DNA]</scope>
    <source>
        <strain evidence="3 4">CCMP332</strain>
    </source>
</reference>
<feature type="region of interest" description="Disordered" evidence="1">
    <location>
        <begin position="1"/>
        <end position="100"/>
    </location>
</feature>
<organism evidence="3 4">
    <name type="scientific">Cyclotella cryptica</name>
    <dbReference type="NCBI Taxonomy" id="29204"/>
    <lineage>
        <taxon>Eukaryota</taxon>
        <taxon>Sar</taxon>
        <taxon>Stramenopiles</taxon>
        <taxon>Ochrophyta</taxon>
        <taxon>Bacillariophyta</taxon>
        <taxon>Coscinodiscophyceae</taxon>
        <taxon>Thalassiosirophycidae</taxon>
        <taxon>Stephanodiscales</taxon>
        <taxon>Stephanodiscaceae</taxon>
        <taxon>Cyclotella</taxon>
    </lineage>
</organism>
<evidence type="ECO:0000259" key="2">
    <source>
        <dbReference type="PROSITE" id="PS51072"/>
    </source>
</evidence>
<evidence type="ECO:0000313" key="3">
    <source>
        <dbReference type="EMBL" id="KAL3803015.1"/>
    </source>
</evidence>
<feature type="domain" description="MHD" evidence="2">
    <location>
        <begin position="117"/>
        <end position="405"/>
    </location>
</feature>
<dbReference type="AlphaFoldDB" id="A0ABD3QS14"/>
<sequence length="405" mass="44381">MSQPFDPFSLDEDHDNQIVPTTPNSKSSRGGVVSLTSGDEPSKAATDDTSKTTNTTSKRLQRQIEDSRHKSILDNHVGDSHSLEGGLPFGTSRSASTASKRLPPRLNVKLSYHEEVTSSSIVETQDRTETHAGSGGSLSRLFVTGKIRVQVESTDANYNAPFCLKLSGSMASLAKFICHDGCILLDEQSSRFVTFTPPRPSANSSDKESLLSFKVDIPKAKVEPVDIVTYSFENVQTQNMPILVQTKATIHNQKCRIGIQIRSNLSNVGDLHEFTIVLSIPPALKEGTVKITRGNSGIIDEIKHIVTWKIAHLGHGNSCLVSIEADMDSHKFEKMGLSPFLSKQHQHQMLEDQIQLPVLVRCCSKMDQISDFKLSCVALEDAPASICVQTAKSFRLLHRVCVGNS</sequence>
<dbReference type="EMBL" id="JABMIG020000016">
    <property type="protein sequence ID" value="KAL3803015.1"/>
    <property type="molecule type" value="Genomic_DNA"/>
</dbReference>
<accession>A0ABD3QS14</accession>
<evidence type="ECO:0000313" key="4">
    <source>
        <dbReference type="Proteomes" id="UP001516023"/>
    </source>
</evidence>
<dbReference type="InterPro" id="IPR028565">
    <property type="entry name" value="MHD"/>
</dbReference>
<dbReference type="PROSITE" id="PS51072">
    <property type="entry name" value="MHD"/>
    <property type="match status" value="1"/>
</dbReference>
<feature type="compositionally biased region" description="Basic and acidic residues" evidence="1">
    <location>
        <begin position="40"/>
        <end position="50"/>
    </location>
</feature>